<feature type="transmembrane region" description="Helical" evidence="9">
    <location>
        <begin position="6"/>
        <end position="27"/>
    </location>
</feature>
<keyword evidence="6" id="KW-1278">Translocase</keyword>
<proteinExistence type="predicted"/>
<evidence type="ECO:0000313" key="10">
    <source>
        <dbReference type="EMBL" id="MDK2122560.1"/>
    </source>
</evidence>
<dbReference type="PANTHER" id="PTHR30578">
    <property type="entry name" value="ELECTRON TRANSPORT COMPLEX PROTEIN RNFD"/>
    <property type="match status" value="1"/>
</dbReference>
<evidence type="ECO:0000313" key="11">
    <source>
        <dbReference type="Proteomes" id="UP001172778"/>
    </source>
</evidence>
<sequence>MYVIKSTPALMLAVAIALMPGMVLHGLQFGPAVWLQVGICLVAALLAELAAAFYRQVGLVKTLADCSWVPTGLLLGLSLAPLTPIYLDLLATIVAINLIKHGAGGMGQNRINPAMGGLMVVALAFPTLLYPAPSAHAPWLAQVDLAQAWQAILRIGPRLHFDAMASATPLANHYQGGFSVHWSVFGYLLGGLALAALRVIRLEIPLMLLASCALTCVALGESWADSLTELLYGGLMLAAFFIATDPVTSPVTFKGRLVYAALIGALIGTVRRFGLYPDGICIAVVLCNLLVVDIDRRMRPAVFGNPPAGR</sequence>
<keyword evidence="3" id="KW-0285">Flavoprotein</keyword>
<dbReference type="PANTHER" id="PTHR30578:SF0">
    <property type="entry name" value="ION-TRANSLOCATING OXIDOREDUCTASE COMPLEX SUBUNIT D"/>
    <property type="match status" value="1"/>
</dbReference>
<evidence type="ECO:0000256" key="6">
    <source>
        <dbReference type="ARBA" id="ARBA00022967"/>
    </source>
</evidence>
<keyword evidence="8 9" id="KW-0472">Membrane</keyword>
<evidence type="ECO:0000256" key="9">
    <source>
        <dbReference type="SAM" id="Phobius"/>
    </source>
</evidence>
<evidence type="ECO:0000256" key="1">
    <source>
        <dbReference type="ARBA" id="ARBA00022448"/>
    </source>
</evidence>
<evidence type="ECO:0000256" key="7">
    <source>
        <dbReference type="ARBA" id="ARBA00022989"/>
    </source>
</evidence>
<name>A0ABT7DTU4_9NEIS</name>
<accession>A0ABT7DTU4</accession>
<feature type="transmembrane region" description="Helical" evidence="9">
    <location>
        <begin position="74"/>
        <end position="99"/>
    </location>
</feature>
<evidence type="ECO:0000256" key="5">
    <source>
        <dbReference type="ARBA" id="ARBA00022692"/>
    </source>
</evidence>
<keyword evidence="5 9" id="KW-0812">Transmembrane</keyword>
<dbReference type="InterPro" id="IPR004338">
    <property type="entry name" value="NqrB/RnfD"/>
</dbReference>
<feature type="transmembrane region" description="Helical" evidence="9">
    <location>
        <begin position="230"/>
        <end position="253"/>
    </location>
</feature>
<keyword evidence="4" id="KW-0288">FMN</keyword>
<feature type="transmembrane region" description="Helical" evidence="9">
    <location>
        <begin position="34"/>
        <end position="54"/>
    </location>
</feature>
<dbReference type="EMBL" id="JARRAF010000001">
    <property type="protein sequence ID" value="MDK2122560.1"/>
    <property type="molecule type" value="Genomic_DNA"/>
</dbReference>
<dbReference type="Proteomes" id="UP001172778">
    <property type="component" value="Unassembled WGS sequence"/>
</dbReference>
<keyword evidence="2" id="KW-0597">Phosphoprotein</keyword>
<gene>
    <name evidence="10" type="ORF">PZA18_00690</name>
</gene>
<keyword evidence="1" id="KW-0813">Transport</keyword>
<feature type="transmembrane region" description="Helical" evidence="9">
    <location>
        <begin position="179"/>
        <end position="197"/>
    </location>
</feature>
<feature type="transmembrane region" description="Helical" evidence="9">
    <location>
        <begin position="111"/>
        <end position="130"/>
    </location>
</feature>
<feature type="transmembrane region" description="Helical" evidence="9">
    <location>
        <begin position="273"/>
        <end position="292"/>
    </location>
</feature>
<reference evidence="10" key="1">
    <citation type="submission" date="2023-03" db="EMBL/GenBank/DDBJ databases">
        <title>Chitinimonas shenzhenensis gen. nov., sp. nov., a novel member of family Burkholderiaceae isolated from activated sludge collected in Shen Zhen, China.</title>
        <authorList>
            <person name="Wang X."/>
        </authorList>
    </citation>
    <scope>NUCLEOTIDE SEQUENCE</scope>
    <source>
        <strain evidence="10">DQS-5</strain>
    </source>
</reference>
<protein>
    <submittedName>
        <fullName evidence="10">RnfABCDGE type electron transport complex subunit D</fullName>
    </submittedName>
</protein>
<dbReference type="Pfam" id="PF03116">
    <property type="entry name" value="NQR2_RnfD_RnfE"/>
    <property type="match status" value="1"/>
</dbReference>
<keyword evidence="7 9" id="KW-1133">Transmembrane helix</keyword>
<comment type="caution">
    <text evidence="10">The sequence shown here is derived from an EMBL/GenBank/DDBJ whole genome shotgun (WGS) entry which is preliminary data.</text>
</comment>
<evidence type="ECO:0000256" key="2">
    <source>
        <dbReference type="ARBA" id="ARBA00022553"/>
    </source>
</evidence>
<dbReference type="RefSeq" id="WP_284098843.1">
    <property type="nucleotide sequence ID" value="NZ_JARRAF010000001.1"/>
</dbReference>
<evidence type="ECO:0000256" key="8">
    <source>
        <dbReference type="ARBA" id="ARBA00023136"/>
    </source>
</evidence>
<keyword evidence="11" id="KW-1185">Reference proteome</keyword>
<organism evidence="10 11">
    <name type="scientific">Parachitinimonas caeni</name>
    <dbReference type="NCBI Taxonomy" id="3031301"/>
    <lineage>
        <taxon>Bacteria</taxon>
        <taxon>Pseudomonadati</taxon>
        <taxon>Pseudomonadota</taxon>
        <taxon>Betaproteobacteria</taxon>
        <taxon>Neisseriales</taxon>
        <taxon>Chitinibacteraceae</taxon>
        <taxon>Parachitinimonas</taxon>
    </lineage>
</organism>
<evidence type="ECO:0000256" key="3">
    <source>
        <dbReference type="ARBA" id="ARBA00022630"/>
    </source>
</evidence>
<evidence type="ECO:0000256" key="4">
    <source>
        <dbReference type="ARBA" id="ARBA00022643"/>
    </source>
</evidence>